<feature type="transmembrane region" description="Helical" evidence="1">
    <location>
        <begin position="6"/>
        <end position="25"/>
    </location>
</feature>
<feature type="transmembrane region" description="Helical" evidence="1">
    <location>
        <begin position="37"/>
        <end position="63"/>
    </location>
</feature>
<feature type="transmembrane region" description="Helical" evidence="1">
    <location>
        <begin position="75"/>
        <end position="92"/>
    </location>
</feature>
<evidence type="ECO:0000313" key="2">
    <source>
        <dbReference type="EMBL" id="PRC92728.1"/>
    </source>
</evidence>
<sequence length="143" mass="16675">MIILFYLVLKFAVYSVLCGYFYRFYGASGPVKNAYDFGLMWGGIRFLIGLIFAVPFGLALGYLNLLIRREIVESLLPFTLAYLVCFFIFRFIEWRLLFFAMHKKYPKKSIQPVFKMVAMGMVATLFTDLVVMVTVNYIPKFFC</sequence>
<dbReference type="AlphaFoldDB" id="A0A2S9GYE6"/>
<accession>A0A2S9GYE6</accession>
<evidence type="ECO:0000313" key="3">
    <source>
        <dbReference type="Proteomes" id="UP000237839"/>
    </source>
</evidence>
<dbReference type="Proteomes" id="UP000237839">
    <property type="component" value="Unassembled WGS sequence"/>
</dbReference>
<keyword evidence="1" id="KW-1133">Transmembrane helix</keyword>
<evidence type="ECO:0000256" key="1">
    <source>
        <dbReference type="SAM" id="Phobius"/>
    </source>
</evidence>
<protein>
    <submittedName>
        <fullName evidence="2">Uncharacterized protein</fullName>
    </submittedName>
</protein>
<reference evidence="2 3" key="1">
    <citation type="submission" date="2018-02" db="EMBL/GenBank/DDBJ databases">
        <title>Solimicrobium silvestre gen. nov., sp. nov., isolated from alpine forest soil.</title>
        <authorList>
            <person name="Margesin R."/>
            <person name="Albuquerque L."/>
            <person name="Zhang D.-C."/>
            <person name="Froufe H.J.C."/>
            <person name="Severino R."/>
            <person name="Roxo I."/>
            <person name="Egas C."/>
            <person name="Da Costa M.S."/>
        </authorList>
    </citation>
    <scope>NUCLEOTIDE SEQUENCE [LARGE SCALE GENOMIC DNA]</scope>
    <source>
        <strain evidence="2 3">S20-91</strain>
    </source>
</reference>
<keyword evidence="1" id="KW-0472">Membrane</keyword>
<dbReference type="EMBL" id="PUGF01000011">
    <property type="protein sequence ID" value="PRC92728.1"/>
    <property type="molecule type" value="Genomic_DNA"/>
</dbReference>
<comment type="caution">
    <text evidence="2">The sequence shown here is derived from an EMBL/GenBank/DDBJ whole genome shotgun (WGS) entry which is preliminary data.</text>
</comment>
<proteinExistence type="predicted"/>
<organism evidence="2 3">
    <name type="scientific">Solimicrobium silvestre</name>
    <dbReference type="NCBI Taxonomy" id="2099400"/>
    <lineage>
        <taxon>Bacteria</taxon>
        <taxon>Pseudomonadati</taxon>
        <taxon>Pseudomonadota</taxon>
        <taxon>Betaproteobacteria</taxon>
        <taxon>Burkholderiales</taxon>
        <taxon>Oxalobacteraceae</taxon>
        <taxon>Solimicrobium</taxon>
    </lineage>
</organism>
<feature type="transmembrane region" description="Helical" evidence="1">
    <location>
        <begin position="113"/>
        <end position="138"/>
    </location>
</feature>
<keyword evidence="3" id="KW-1185">Reference proteome</keyword>
<gene>
    <name evidence="2" type="ORF">S2091_2458</name>
</gene>
<keyword evidence="1" id="KW-0812">Transmembrane</keyword>
<name>A0A2S9GYE6_9BURK</name>
<dbReference type="RefSeq" id="WP_105532224.1">
    <property type="nucleotide sequence ID" value="NZ_PUGF01000011.1"/>
</dbReference>